<evidence type="ECO:0000313" key="1">
    <source>
        <dbReference type="EMBL" id="VDP76448.1"/>
    </source>
</evidence>
<keyword evidence="2" id="KW-1185">Reference proteome</keyword>
<name>A0A183PV22_9TREM</name>
<gene>
    <name evidence="1" type="ORF">SMTD_LOCUS18208</name>
</gene>
<dbReference type="EMBL" id="UZAL01040062">
    <property type="protein sequence ID" value="VDP76448.1"/>
    <property type="molecule type" value="Genomic_DNA"/>
</dbReference>
<dbReference type="AlphaFoldDB" id="A0A183PV22"/>
<sequence>MNLVGIYCLYCFFNQDLSTLRVVFGKKKYIRYALHCLNISRKEICSKSFK</sequence>
<protein>
    <submittedName>
        <fullName evidence="1">Uncharacterized protein</fullName>
    </submittedName>
</protein>
<evidence type="ECO:0000313" key="2">
    <source>
        <dbReference type="Proteomes" id="UP000269396"/>
    </source>
</evidence>
<accession>A0A183PV22</accession>
<proteinExistence type="predicted"/>
<reference evidence="1 2" key="1">
    <citation type="submission" date="2018-11" db="EMBL/GenBank/DDBJ databases">
        <authorList>
            <consortium name="Pathogen Informatics"/>
        </authorList>
    </citation>
    <scope>NUCLEOTIDE SEQUENCE [LARGE SCALE GENOMIC DNA]</scope>
    <source>
        <strain>Denwood</strain>
        <strain evidence="2">Zambia</strain>
    </source>
</reference>
<organism evidence="1 2">
    <name type="scientific">Schistosoma mattheei</name>
    <dbReference type="NCBI Taxonomy" id="31246"/>
    <lineage>
        <taxon>Eukaryota</taxon>
        <taxon>Metazoa</taxon>
        <taxon>Spiralia</taxon>
        <taxon>Lophotrochozoa</taxon>
        <taxon>Platyhelminthes</taxon>
        <taxon>Trematoda</taxon>
        <taxon>Digenea</taxon>
        <taxon>Strigeidida</taxon>
        <taxon>Schistosomatoidea</taxon>
        <taxon>Schistosomatidae</taxon>
        <taxon>Schistosoma</taxon>
    </lineage>
</organism>
<dbReference type="Proteomes" id="UP000269396">
    <property type="component" value="Unassembled WGS sequence"/>
</dbReference>